<feature type="region of interest" description="Disordered" evidence="3">
    <location>
        <begin position="250"/>
        <end position="275"/>
    </location>
</feature>
<evidence type="ECO:0000313" key="6">
    <source>
        <dbReference type="EMBL" id="KAA3455626.1"/>
    </source>
</evidence>
<feature type="region of interest" description="Disordered" evidence="3">
    <location>
        <begin position="487"/>
        <end position="509"/>
    </location>
</feature>
<dbReference type="PANTHER" id="PTHR32099:SF51">
    <property type="entry name" value="CYSTEINE-RICH RECEPTOR-LIKE PROTEIN KINASE 25 ISOFORM X1"/>
    <property type="match status" value="1"/>
</dbReference>
<dbReference type="PROSITE" id="PS51473">
    <property type="entry name" value="GNK2"/>
    <property type="match status" value="4"/>
</dbReference>
<feature type="signal peptide" evidence="4">
    <location>
        <begin position="1"/>
        <end position="21"/>
    </location>
</feature>
<organism evidence="6 7">
    <name type="scientific">Gossypium australe</name>
    <dbReference type="NCBI Taxonomy" id="47621"/>
    <lineage>
        <taxon>Eukaryota</taxon>
        <taxon>Viridiplantae</taxon>
        <taxon>Streptophyta</taxon>
        <taxon>Embryophyta</taxon>
        <taxon>Tracheophyta</taxon>
        <taxon>Spermatophyta</taxon>
        <taxon>Magnoliopsida</taxon>
        <taxon>eudicotyledons</taxon>
        <taxon>Gunneridae</taxon>
        <taxon>Pentapetalae</taxon>
        <taxon>rosids</taxon>
        <taxon>malvids</taxon>
        <taxon>Malvales</taxon>
        <taxon>Malvaceae</taxon>
        <taxon>Malvoideae</taxon>
        <taxon>Gossypium</taxon>
    </lineage>
</organism>
<feature type="compositionally biased region" description="Pro residues" evidence="3">
    <location>
        <begin position="487"/>
        <end position="497"/>
    </location>
</feature>
<gene>
    <name evidence="6" type="ORF">EPI10_018629</name>
</gene>
<evidence type="ECO:0000259" key="5">
    <source>
        <dbReference type="PROSITE" id="PS51473"/>
    </source>
</evidence>
<evidence type="ECO:0000256" key="2">
    <source>
        <dbReference type="ARBA" id="ARBA00022737"/>
    </source>
</evidence>
<dbReference type="InterPro" id="IPR002902">
    <property type="entry name" value="GNK2"/>
</dbReference>
<feature type="domain" description="Gnk2-homologous" evidence="5">
    <location>
        <begin position="136"/>
        <end position="244"/>
    </location>
</feature>
<evidence type="ECO:0000256" key="4">
    <source>
        <dbReference type="SAM" id="SignalP"/>
    </source>
</evidence>
<dbReference type="CDD" id="cd23509">
    <property type="entry name" value="Gnk2-like"/>
    <property type="match status" value="4"/>
</dbReference>
<keyword evidence="1 4" id="KW-0732">Signal</keyword>
<dbReference type="Proteomes" id="UP000325315">
    <property type="component" value="Unassembled WGS sequence"/>
</dbReference>
<accession>A0A5B6UFS1</accession>
<dbReference type="FunFam" id="3.30.430.20:FF:000002">
    <property type="entry name" value="Cysteine-rich receptor-like protein kinase 10"/>
    <property type="match status" value="2"/>
</dbReference>
<dbReference type="FunFam" id="3.30.430.20:FF:000003">
    <property type="entry name" value="Cysteine-rich RLK (RECEPTOR-like protein kinase) 10"/>
    <property type="match status" value="2"/>
</dbReference>
<dbReference type="Gene3D" id="3.30.430.20">
    <property type="entry name" value="Gnk2 domain, C-X8-C-X2-C motif"/>
    <property type="match status" value="4"/>
</dbReference>
<feature type="chain" id="PRO_5023008235" evidence="4">
    <location>
        <begin position="22"/>
        <end position="509"/>
    </location>
</feature>
<name>A0A5B6UFS1_9ROSI</name>
<sequence>MGSSSTTFLLFLLSLTTLTLSQLKDVYFVHNCSDTSGNYTANSPYETNLNTIISRFATLTDFNYGFSNLSAGESPDKVYSIALCRGDMNQADCNTCLNYTATELKQFCPGNKAATAWSQFCLVRYANRDLYGQLENDPRTCVFNPMNASNRDQFNQTLNELVNELSAEAAAGGPLRKYAAGNAMVIGSSQTVYATMQCTPDMDQQNCFTCLNFAIKEYQSCCSTRLGCRVLRPNCVLRFETNQFYNQIAAPLPSPPPSPTTSPSPTASDTNGNYTPNSAYQTNLNTIISQFPTLTDFNYSFFNLSAGESPDKVYSSALCRGDLTQDRCYSCLNYTATELERLCPWNKAAIAWSELCLVRYANRDMYGLLEDLPPRNCAFNEQNASNPAQFNQALNDLLNELSAKAAAGGPLRKYAAGYAPAGNLERVYATVQCTPDMTQENCTTCLDFAMRELRLCCLGRMGCRVLRPTCVLRFESNLFYNEIAVPLPSPPPSPTTSPTPKGKTSILSL</sequence>
<evidence type="ECO:0000313" key="7">
    <source>
        <dbReference type="Proteomes" id="UP000325315"/>
    </source>
</evidence>
<reference evidence="7" key="1">
    <citation type="journal article" date="2019" name="Plant Biotechnol. J.">
        <title>Genome sequencing of the Australian wild diploid species Gossypium australe highlights disease resistance and delayed gland morphogenesis.</title>
        <authorList>
            <person name="Cai Y."/>
            <person name="Cai X."/>
            <person name="Wang Q."/>
            <person name="Wang P."/>
            <person name="Zhang Y."/>
            <person name="Cai C."/>
            <person name="Xu Y."/>
            <person name="Wang K."/>
            <person name="Zhou Z."/>
            <person name="Wang C."/>
            <person name="Geng S."/>
            <person name="Li B."/>
            <person name="Dong Q."/>
            <person name="Hou Y."/>
            <person name="Wang H."/>
            <person name="Ai P."/>
            <person name="Liu Z."/>
            <person name="Yi F."/>
            <person name="Sun M."/>
            <person name="An G."/>
            <person name="Cheng J."/>
            <person name="Zhang Y."/>
            <person name="Shi Q."/>
            <person name="Xie Y."/>
            <person name="Shi X."/>
            <person name="Chang Y."/>
            <person name="Huang F."/>
            <person name="Chen Y."/>
            <person name="Hong S."/>
            <person name="Mi L."/>
            <person name="Sun Q."/>
            <person name="Zhang L."/>
            <person name="Zhou B."/>
            <person name="Peng R."/>
            <person name="Zhang X."/>
            <person name="Liu F."/>
        </authorList>
    </citation>
    <scope>NUCLEOTIDE SEQUENCE [LARGE SCALE GENOMIC DNA]</scope>
    <source>
        <strain evidence="7">cv. PA1801</strain>
    </source>
</reference>
<keyword evidence="2" id="KW-0677">Repeat</keyword>
<protein>
    <submittedName>
        <fullName evidence="6">Cysteine-rich repeat secretory protein 38-like</fullName>
    </submittedName>
</protein>
<feature type="domain" description="Gnk2-homologous" evidence="5">
    <location>
        <begin position="262"/>
        <end position="365"/>
    </location>
</feature>
<evidence type="ECO:0000256" key="1">
    <source>
        <dbReference type="ARBA" id="ARBA00022729"/>
    </source>
</evidence>
<feature type="compositionally biased region" description="Pro residues" evidence="3">
    <location>
        <begin position="252"/>
        <end position="262"/>
    </location>
</feature>
<keyword evidence="7" id="KW-1185">Reference proteome</keyword>
<dbReference type="EMBL" id="SMMG02000012">
    <property type="protein sequence ID" value="KAA3455626.1"/>
    <property type="molecule type" value="Genomic_DNA"/>
</dbReference>
<dbReference type="Pfam" id="PF01657">
    <property type="entry name" value="Stress-antifung"/>
    <property type="match status" value="4"/>
</dbReference>
<dbReference type="AlphaFoldDB" id="A0A5B6UFS1"/>
<feature type="domain" description="Gnk2-homologous" evidence="5">
    <location>
        <begin position="27"/>
        <end position="130"/>
    </location>
</feature>
<comment type="caution">
    <text evidence="6">The sequence shown here is derived from an EMBL/GenBank/DDBJ whole genome shotgun (WGS) entry which is preliminary data.</text>
</comment>
<proteinExistence type="predicted"/>
<dbReference type="OrthoDB" id="1646025at2759"/>
<evidence type="ECO:0000256" key="3">
    <source>
        <dbReference type="SAM" id="MobiDB-lite"/>
    </source>
</evidence>
<dbReference type="InterPro" id="IPR038408">
    <property type="entry name" value="GNK2_sf"/>
</dbReference>
<dbReference type="PANTHER" id="PTHR32099">
    <property type="entry name" value="CYSTEINE-RICH REPEAT SECRETORY PROTEIN"/>
    <property type="match status" value="1"/>
</dbReference>
<feature type="domain" description="Gnk2-homologous" evidence="5">
    <location>
        <begin position="372"/>
        <end position="479"/>
    </location>
</feature>